<feature type="coiled-coil region" evidence="1">
    <location>
        <begin position="64"/>
        <end position="122"/>
    </location>
</feature>
<proteinExistence type="predicted"/>
<dbReference type="AlphaFoldDB" id="A0A6C0EQG3"/>
<evidence type="ECO:0000313" key="2">
    <source>
        <dbReference type="EMBL" id="QHT31426.1"/>
    </source>
</evidence>
<evidence type="ECO:0000256" key="1">
    <source>
        <dbReference type="SAM" id="Coils"/>
    </source>
</evidence>
<protein>
    <submittedName>
        <fullName evidence="2">Uncharacterized protein</fullName>
    </submittedName>
</protein>
<dbReference type="EMBL" id="MN738919">
    <property type="protein sequence ID" value="QHT31426.1"/>
    <property type="molecule type" value="Genomic_DNA"/>
</dbReference>
<organism evidence="2">
    <name type="scientific">viral metagenome</name>
    <dbReference type="NCBI Taxonomy" id="1070528"/>
    <lineage>
        <taxon>unclassified sequences</taxon>
        <taxon>metagenomes</taxon>
        <taxon>organismal metagenomes</taxon>
    </lineage>
</organism>
<keyword evidence="1" id="KW-0175">Coiled coil</keyword>
<name>A0A6C0EQG3_9ZZZZ</name>
<reference evidence="2" key="1">
    <citation type="journal article" date="2020" name="Nature">
        <title>Giant virus diversity and host interactions through global metagenomics.</title>
        <authorList>
            <person name="Schulz F."/>
            <person name="Roux S."/>
            <person name="Paez-Espino D."/>
            <person name="Jungbluth S."/>
            <person name="Walsh D.A."/>
            <person name="Denef V.J."/>
            <person name="McMahon K.D."/>
            <person name="Konstantinidis K.T."/>
            <person name="Eloe-Fadrosh E.A."/>
            <person name="Kyrpides N.C."/>
            <person name="Woyke T."/>
        </authorList>
    </citation>
    <scope>NUCLEOTIDE SEQUENCE</scope>
    <source>
        <strain evidence="2">GVMAG-M-3300009155-2</strain>
    </source>
</reference>
<accession>A0A6C0EQG3</accession>
<sequence>MRPKCADCKWFIPNKNNKDEYGLCNLFNNKISCGSAEVIIHNYALHCRMNPNLCGIYGNGFDKLHSKEKMNSEIINELQTLQKKLLELENSFNGEIYEKNDIIKFEEELKELQDKIKNYRDN</sequence>